<keyword evidence="2" id="KW-1133">Transmembrane helix</keyword>
<feature type="region of interest" description="Disordered" evidence="1">
    <location>
        <begin position="433"/>
        <end position="474"/>
    </location>
</feature>
<reference evidence="5" key="1">
    <citation type="submission" date="2015-09" db="EMBL/GenBank/DDBJ databases">
        <authorList>
            <consortium name="Pathogen Informatics"/>
        </authorList>
    </citation>
    <scope>NUCLEOTIDE SEQUENCE [LARGE SCALE GENOMIC DNA]</scope>
    <source>
        <strain evidence="5">Lake Konstanz</strain>
    </source>
</reference>
<keyword evidence="2" id="KW-0472">Membrane</keyword>
<evidence type="ECO:0000256" key="2">
    <source>
        <dbReference type="SAM" id="Phobius"/>
    </source>
</evidence>
<dbReference type="PROSITE" id="PS50835">
    <property type="entry name" value="IG_LIKE"/>
    <property type="match status" value="1"/>
</dbReference>
<accession>A0A0S4J4M4</accession>
<feature type="transmembrane region" description="Helical" evidence="2">
    <location>
        <begin position="913"/>
        <end position="932"/>
    </location>
</feature>
<organism evidence="4 5">
    <name type="scientific">Bodo saltans</name>
    <name type="common">Flagellated protozoan</name>
    <dbReference type="NCBI Taxonomy" id="75058"/>
    <lineage>
        <taxon>Eukaryota</taxon>
        <taxon>Discoba</taxon>
        <taxon>Euglenozoa</taxon>
        <taxon>Kinetoplastea</taxon>
        <taxon>Metakinetoplastina</taxon>
        <taxon>Eubodonida</taxon>
        <taxon>Bodonidae</taxon>
        <taxon>Bodo</taxon>
    </lineage>
</organism>
<sequence>MGGTTHTIAFVQVGSSCVGPSQCVGTIGSDGLCYFGSSQPYNTTSNACPSGTSRLPGGDCFPSTSSPCADGTFDPASHTCVTSSFMMWCPTSYTLQNGICERDYTATFIMQQTQCGQIPSSAGCQWCSGITVCIPNNISCPITCPQAPTALCTLPPSRCQWCSSSSSIGVCQNKTGTCWDECLPASDDPLSPALCTSSAACRWCSALGYCTPLNSTCHTNCTTVAPDRPAICQVQSIQAQCQWCGGTNNDNGFQYCVAANDEQRLRCAMSCTGLIWREDVCVGAPSCHWCGVHGGRCKPRRSSVYVGWRREVECDTESESSSTSPSPRLSDTATLTCSISRNTATPSVTFSITSSTTSSGSMTATLSGDASSTVSPSCSRTPTITQTLSTTSTVAMTLSESARTFTNELTLTLSAAANSITIESSASFRRATASASASHERTRTSTNSFTHSLSPSRTTTFSRSSTQSTQSLSTSISRPASISCSQSMSTRSISSSYRLPPCTTAHASLINAVWPKLFHVITNETVIRLIGFQRTLVVTDIALPLNNYIPLFLLNGSAVTGRFAYTPPVPYTTPNIDGLVNRNSIDAKVRWINDTTIELTIAPIPSYAINLDEDATIDISFELLELCNRHDAASIPMPDVVSLISVHVASLSGDNTFQAAAQPVSIISYLSGLLSGDPSSATSMQTLAVLGMQSCGQPAVRQALNNVRTLNPLYAGVDGLIGVIVGNVVLVVGAVLLSMLSVGAARAVFDHCFRPQGDPRMTFIEACCIVRAPSMVIAVVYALYQGTFFAASQVLTLADSGPIDRVISVFAFCALFAIPFIAVWWCASEHCSRDCFLFDYKSSKLHQIFQGMIGRLFLPSTKIEPRDVSRRFTVLVSSYRHQNLLLPILPIAVPFGVSIISLWHPDSSLGCRIYFWLLCAVHLAVLSFVVVLRPFRFMFDNVLFVTGTLINKRLLLCMVVAMENPRFLTTAVAAQIGTAQIGFQVASSCCKVWSVFAQLTLLDDVPIVFLWTTRRAAPALVAVEDEVVIVEPEIDEPEDPFVSLLHLEETAVSFALIGDKDQMVTELEDIFTRFDSTPKDEDDDVPF</sequence>
<evidence type="ECO:0000259" key="3">
    <source>
        <dbReference type="PROSITE" id="PS50835"/>
    </source>
</evidence>
<feature type="transmembrane region" description="Helical" evidence="2">
    <location>
        <begin position="884"/>
        <end position="901"/>
    </location>
</feature>
<dbReference type="InterPro" id="IPR007110">
    <property type="entry name" value="Ig-like_dom"/>
</dbReference>
<gene>
    <name evidence="4" type="ORF">BSAL_92750</name>
</gene>
<evidence type="ECO:0000256" key="1">
    <source>
        <dbReference type="SAM" id="MobiDB-lite"/>
    </source>
</evidence>
<feature type="compositionally biased region" description="Low complexity" evidence="1">
    <location>
        <begin position="452"/>
        <end position="474"/>
    </location>
</feature>
<keyword evidence="5" id="KW-1185">Reference proteome</keyword>
<feature type="transmembrane region" description="Helical" evidence="2">
    <location>
        <begin position="763"/>
        <end position="786"/>
    </location>
</feature>
<dbReference type="VEuPathDB" id="TriTrypDB:BSAL_92750"/>
<dbReference type="AlphaFoldDB" id="A0A0S4J4M4"/>
<proteinExistence type="predicted"/>
<evidence type="ECO:0000313" key="4">
    <source>
        <dbReference type="EMBL" id="CUG86362.1"/>
    </source>
</evidence>
<evidence type="ECO:0000313" key="5">
    <source>
        <dbReference type="Proteomes" id="UP000051952"/>
    </source>
</evidence>
<feature type="transmembrane region" description="Helical" evidence="2">
    <location>
        <begin position="719"/>
        <end position="742"/>
    </location>
</feature>
<dbReference type="Proteomes" id="UP000051952">
    <property type="component" value="Unassembled WGS sequence"/>
</dbReference>
<dbReference type="EMBL" id="CYKH01001284">
    <property type="protein sequence ID" value="CUG86362.1"/>
    <property type="molecule type" value="Genomic_DNA"/>
</dbReference>
<name>A0A0S4J4M4_BODSA</name>
<keyword evidence="2 4" id="KW-0812">Transmembrane</keyword>
<protein>
    <submittedName>
        <fullName evidence="4">Transmembrane protein, putative</fullName>
    </submittedName>
</protein>
<feature type="domain" description="Ig-like" evidence="3">
    <location>
        <begin position="290"/>
        <end position="353"/>
    </location>
</feature>
<feature type="transmembrane region" description="Helical" evidence="2">
    <location>
        <begin position="806"/>
        <end position="827"/>
    </location>
</feature>